<keyword evidence="3" id="KW-1185">Reference proteome</keyword>
<evidence type="ECO:0000256" key="1">
    <source>
        <dbReference type="SAM" id="Phobius"/>
    </source>
</evidence>
<reference evidence="2 3" key="1">
    <citation type="submission" date="2019-04" db="EMBL/GenBank/DDBJ databases">
        <title>Saccharibacteria TM7 genomes.</title>
        <authorList>
            <person name="Bor B."/>
            <person name="He X."/>
            <person name="Chen T."/>
            <person name="Dewhirst F.E."/>
        </authorList>
    </citation>
    <scope>NUCLEOTIDE SEQUENCE [LARGE SCALE GENOMIC DNA]</scope>
    <source>
        <strain evidence="2 3">BB001</strain>
    </source>
</reference>
<keyword evidence="1" id="KW-0472">Membrane</keyword>
<dbReference type="Pfam" id="PF18910">
    <property type="entry name" value="DUF5665"/>
    <property type="match status" value="1"/>
</dbReference>
<dbReference type="RefSeq" id="WP_138079150.1">
    <property type="nucleotide sequence ID" value="NZ_CP040004.1"/>
</dbReference>
<feature type="transmembrane region" description="Helical" evidence="1">
    <location>
        <begin position="51"/>
        <end position="76"/>
    </location>
</feature>
<keyword evidence="1" id="KW-1133">Transmembrane helix</keyword>
<dbReference type="Proteomes" id="UP000310639">
    <property type="component" value="Chromosome"/>
</dbReference>
<dbReference type="OrthoDB" id="9797367at2"/>
<dbReference type="KEGG" id="nft:FBF37_02445"/>
<keyword evidence="1" id="KW-0812">Transmembrane</keyword>
<dbReference type="AlphaFoldDB" id="A0A4V1GDM6"/>
<dbReference type="EMBL" id="CP040004">
    <property type="protein sequence ID" value="QCT42316.1"/>
    <property type="molecule type" value="Genomic_DNA"/>
</dbReference>
<name>A0A4V1GDM6_9BACT</name>
<protein>
    <submittedName>
        <fullName evidence="2">Uncharacterized protein</fullName>
    </submittedName>
</protein>
<evidence type="ECO:0000313" key="3">
    <source>
        <dbReference type="Proteomes" id="UP000310639"/>
    </source>
</evidence>
<proteinExistence type="predicted"/>
<dbReference type="InterPro" id="IPR043723">
    <property type="entry name" value="DUF5665"/>
</dbReference>
<gene>
    <name evidence="2" type="ORF">FBF37_02445</name>
</gene>
<evidence type="ECO:0000313" key="2">
    <source>
        <dbReference type="EMBL" id="QCT42316.1"/>
    </source>
</evidence>
<organism evidence="2 3">
    <name type="scientific">Candidatus Nanosynbacter featherlites</name>
    <dbReference type="NCBI Taxonomy" id="2572088"/>
    <lineage>
        <taxon>Bacteria</taxon>
        <taxon>Candidatus Saccharimonadota</taxon>
        <taxon>Candidatus Saccharimonadia</taxon>
        <taxon>Candidatus Nanosynbacterales</taxon>
        <taxon>Candidatus Nanosynbacteraceae</taxon>
        <taxon>Candidatus Nanosynbacter</taxon>
    </lineage>
</organism>
<sequence>MVKNNTSEKSLIQRATKKVVRDNENGARQAILEDLFYDFHRSRRQVYGMNFWRGIFFGFGSVLGATLSVTILVWVLGHLVDVFPPLADFFNTLINTMQSRR</sequence>
<accession>A0A4V1GDM6</accession>